<organism evidence="2 3">
    <name type="scientific">Hibiscus sabdariffa</name>
    <name type="common">roselle</name>
    <dbReference type="NCBI Taxonomy" id="183260"/>
    <lineage>
        <taxon>Eukaryota</taxon>
        <taxon>Viridiplantae</taxon>
        <taxon>Streptophyta</taxon>
        <taxon>Embryophyta</taxon>
        <taxon>Tracheophyta</taxon>
        <taxon>Spermatophyta</taxon>
        <taxon>Magnoliopsida</taxon>
        <taxon>eudicotyledons</taxon>
        <taxon>Gunneridae</taxon>
        <taxon>Pentapetalae</taxon>
        <taxon>rosids</taxon>
        <taxon>malvids</taxon>
        <taxon>Malvales</taxon>
        <taxon>Malvaceae</taxon>
        <taxon>Malvoideae</taxon>
        <taxon>Hibiscus</taxon>
    </lineage>
</organism>
<name>A0ABR2E7I1_9ROSI</name>
<feature type="region of interest" description="Disordered" evidence="1">
    <location>
        <begin position="212"/>
        <end position="248"/>
    </location>
</feature>
<evidence type="ECO:0000313" key="3">
    <source>
        <dbReference type="Proteomes" id="UP001472677"/>
    </source>
</evidence>
<dbReference type="Proteomes" id="UP001472677">
    <property type="component" value="Unassembled WGS sequence"/>
</dbReference>
<evidence type="ECO:0000256" key="1">
    <source>
        <dbReference type="SAM" id="MobiDB-lite"/>
    </source>
</evidence>
<proteinExistence type="predicted"/>
<protein>
    <submittedName>
        <fullName evidence="2">Uncharacterized protein</fullName>
    </submittedName>
</protein>
<reference evidence="2 3" key="1">
    <citation type="journal article" date="2024" name="G3 (Bethesda)">
        <title>Genome assembly of Hibiscus sabdariffa L. provides insights into metabolisms of medicinal natural products.</title>
        <authorList>
            <person name="Kim T."/>
        </authorList>
    </citation>
    <scope>NUCLEOTIDE SEQUENCE [LARGE SCALE GENOMIC DNA]</scope>
    <source>
        <strain evidence="2">TK-2024</strain>
        <tissue evidence="2">Old leaves</tissue>
    </source>
</reference>
<evidence type="ECO:0000313" key="2">
    <source>
        <dbReference type="EMBL" id="KAK8553973.1"/>
    </source>
</evidence>
<comment type="caution">
    <text evidence="2">The sequence shown here is derived from an EMBL/GenBank/DDBJ whole genome shotgun (WGS) entry which is preliminary data.</text>
</comment>
<feature type="compositionally biased region" description="Low complexity" evidence="1">
    <location>
        <begin position="212"/>
        <end position="234"/>
    </location>
</feature>
<dbReference type="EMBL" id="JBBPBM010000019">
    <property type="protein sequence ID" value="KAK8553973.1"/>
    <property type="molecule type" value="Genomic_DNA"/>
</dbReference>
<sequence length="397" mass="42160">MSKLGFERVDFPVLSERSSLERHGSLPLDEEQRVTKKVKNKEDGISMISEVLVAAGDDGSEMVDAQVSVTQELDLNGRPTRALGMGSGVVNHSDQMDGVEFTPRVEADESRSYAAAVIGARDARAYVKTVPNPDDIVVLDEDVIVDENGTRSYYGRALWAWMVVGDRKRRPRRMTDIGKPVELVSRRSRFDALADEAGEELVVHAAVVQGESSGAQQGRSSSSSPMAGASSSNGKKATKKGTLKNMQTVQDRNVNHVAVEPMIPGQVPVVVGNGGGAKDSHKGVIIVEDGMGAGGGRRSSVRKGFQSAAKLKVQVRKQSEFKAPNLPLLSDWIHPLASGGDGAQHAPAIVNSTSALGDPPDSNLAAHTSLRIGGEGHSDVTGAHVMDMAGRMPSLDE</sequence>
<keyword evidence="3" id="KW-1185">Reference proteome</keyword>
<accession>A0ABR2E7I1</accession>
<gene>
    <name evidence="2" type="ORF">V6N12_030952</name>
</gene>